<organism evidence="1 2">
    <name type="scientific">Allacma fusca</name>
    <dbReference type="NCBI Taxonomy" id="39272"/>
    <lineage>
        <taxon>Eukaryota</taxon>
        <taxon>Metazoa</taxon>
        <taxon>Ecdysozoa</taxon>
        <taxon>Arthropoda</taxon>
        <taxon>Hexapoda</taxon>
        <taxon>Collembola</taxon>
        <taxon>Symphypleona</taxon>
        <taxon>Sminthuridae</taxon>
        <taxon>Allacma</taxon>
    </lineage>
</organism>
<evidence type="ECO:0000313" key="2">
    <source>
        <dbReference type="Proteomes" id="UP000708208"/>
    </source>
</evidence>
<comment type="caution">
    <text evidence="1">The sequence shown here is derived from an EMBL/GenBank/DDBJ whole genome shotgun (WGS) entry which is preliminary data.</text>
</comment>
<keyword evidence="2" id="KW-1185">Reference proteome</keyword>
<dbReference type="EMBL" id="CAJVCH010051491">
    <property type="protein sequence ID" value="CAG7718186.1"/>
    <property type="molecule type" value="Genomic_DNA"/>
</dbReference>
<name>A0A8J2NM61_9HEXA</name>
<gene>
    <name evidence="1" type="ORF">AFUS01_LOCUS7601</name>
</gene>
<sequence length="119" mass="13650">MHISTQVNSTGRNTEVPQTAQFKLLPREECKSKFGAPNFPEHVFCAKMTKGSVLRSFDQGTGLYIRQRNPISGDFQFQLQGIAVQPQLPLISNETARYQLFVNTDYFLDWVAEIMEKNY</sequence>
<proteinExistence type="predicted"/>
<dbReference type="AlphaFoldDB" id="A0A8J2NM61"/>
<dbReference type="Proteomes" id="UP000708208">
    <property type="component" value="Unassembled WGS sequence"/>
</dbReference>
<reference evidence="1" key="1">
    <citation type="submission" date="2021-06" db="EMBL/GenBank/DDBJ databases">
        <authorList>
            <person name="Hodson N. C."/>
            <person name="Mongue J. A."/>
            <person name="Jaron S. K."/>
        </authorList>
    </citation>
    <scope>NUCLEOTIDE SEQUENCE</scope>
</reference>
<accession>A0A8J2NM61</accession>
<protein>
    <submittedName>
        <fullName evidence="1">Uncharacterized protein</fullName>
    </submittedName>
</protein>
<evidence type="ECO:0000313" key="1">
    <source>
        <dbReference type="EMBL" id="CAG7718186.1"/>
    </source>
</evidence>